<sequence length="73" mass="8248">MKLLQNYTIVIRPDDNGTFVAYVPAISGCHAWGQTPDEARNELVFVFEMIQEEYAEQGRFLPNDVELTIANAS</sequence>
<dbReference type="Proteomes" id="UP000031532">
    <property type="component" value="Unassembled WGS sequence"/>
</dbReference>
<gene>
    <name evidence="2" type="ORF">QH73_0009290</name>
</gene>
<dbReference type="Gene3D" id="3.30.160.250">
    <property type="match status" value="1"/>
</dbReference>
<keyword evidence="3" id="KW-1185">Reference proteome</keyword>
<evidence type="ECO:0000313" key="2">
    <source>
        <dbReference type="EMBL" id="NHC34852.1"/>
    </source>
</evidence>
<dbReference type="InterPro" id="IPR051404">
    <property type="entry name" value="TA_system_antitoxin"/>
</dbReference>
<proteinExistence type="predicted"/>
<reference evidence="2 3" key="1">
    <citation type="journal article" date="2015" name="Genome Announc.">
        <title>Draft Genome Sequence of the Terrestrial Cyanobacterium Scytonema millei VB511283, Isolated from Eastern India.</title>
        <authorList>
            <person name="Sen D."/>
            <person name="Chandrababunaidu M.M."/>
            <person name="Singh D."/>
            <person name="Sanghi N."/>
            <person name="Ghorai A."/>
            <person name="Mishra G.P."/>
            <person name="Madduluri M."/>
            <person name="Adhikary S.P."/>
            <person name="Tripathy S."/>
        </authorList>
    </citation>
    <scope>NUCLEOTIDE SEQUENCE [LARGE SCALE GENOMIC DNA]</scope>
    <source>
        <strain evidence="2 3">VB511283</strain>
    </source>
</reference>
<evidence type="ECO:0000259" key="1">
    <source>
        <dbReference type="Pfam" id="PF15919"/>
    </source>
</evidence>
<dbReference type="PANTHER" id="PTHR34504:SF2">
    <property type="entry name" value="UPF0150 PROTEIN SSL0259"/>
    <property type="match status" value="1"/>
</dbReference>
<dbReference type="EMBL" id="JTJC03000002">
    <property type="protein sequence ID" value="NHC34852.1"/>
    <property type="molecule type" value="Genomic_DNA"/>
</dbReference>
<dbReference type="PANTHER" id="PTHR34504">
    <property type="entry name" value="ANTITOXIN HICB"/>
    <property type="match status" value="1"/>
</dbReference>
<evidence type="ECO:0000313" key="3">
    <source>
        <dbReference type="Proteomes" id="UP000031532"/>
    </source>
</evidence>
<dbReference type="OrthoDB" id="489592at2"/>
<dbReference type="InterPro" id="IPR031807">
    <property type="entry name" value="HicB-like"/>
</dbReference>
<dbReference type="Pfam" id="PF15919">
    <property type="entry name" value="HicB_lk_antitox"/>
    <property type="match status" value="1"/>
</dbReference>
<organism evidence="2 3">
    <name type="scientific">Scytonema millei VB511283</name>
    <dbReference type="NCBI Taxonomy" id="1245923"/>
    <lineage>
        <taxon>Bacteria</taxon>
        <taxon>Bacillati</taxon>
        <taxon>Cyanobacteriota</taxon>
        <taxon>Cyanophyceae</taxon>
        <taxon>Nostocales</taxon>
        <taxon>Scytonemataceae</taxon>
        <taxon>Scytonema</taxon>
    </lineage>
</organism>
<dbReference type="InterPro" id="IPR035069">
    <property type="entry name" value="TTHA1013/TTHA0281-like"/>
</dbReference>
<dbReference type="AlphaFoldDB" id="A0A9X5E469"/>
<dbReference type="RefSeq" id="WP_039716650.1">
    <property type="nucleotide sequence ID" value="NZ_JTJC03000002.1"/>
</dbReference>
<protein>
    <submittedName>
        <fullName evidence="2">Type II toxin-antitoxin system HicB family antitoxin</fullName>
    </submittedName>
</protein>
<dbReference type="PROSITE" id="PS51257">
    <property type="entry name" value="PROKAR_LIPOPROTEIN"/>
    <property type="match status" value="1"/>
</dbReference>
<feature type="domain" description="HicB-like antitoxin of toxin-antitoxin system" evidence="1">
    <location>
        <begin position="7"/>
        <end position="66"/>
    </location>
</feature>
<accession>A0A9X5E469</accession>
<comment type="caution">
    <text evidence="2">The sequence shown here is derived from an EMBL/GenBank/DDBJ whole genome shotgun (WGS) entry which is preliminary data.</text>
</comment>
<name>A0A9X5E469_9CYAN</name>
<dbReference type="SUPFAM" id="SSF143100">
    <property type="entry name" value="TTHA1013/TTHA0281-like"/>
    <property type="match status" value="1"/>
</dbReference>